<evidence type="ECO:0000313" key="3">
    <source>
        <dbReference type="EMBL" id="KAK2030424.1"/>
    </source>
</evidence>
<sequence length="122" mass="14141">MDGWITDQTRPDQTKPDETTAVVMCCRLSFFLSFFLSSSCNLLRRECGVLRTYLIRQHRHTDQHSTPINTRTSTRTRTRTRCTDHPHPVRTQSTPTNPTYSPLPHRISPRSAASRQASRPFR</sequence>
<evidence type="ECO:0000313" key="4">
    <source>
        <dbReference type="Proteomes" id="UP001232148"/>
    </source>
</evidence>
<name>A0AAD9HMD0_9PEZI</name>
<protein>
    <submittedName>
        <fullName evidence="3">Uncharacterized protein</fullName>
    </submittedName>
</protein>
<keyword evidence="2" id="KW-0812">Transmembrane</keyword>
<feature type="compositionally biased region" description="Low complexity" evidence="1">
    <location>
        <begin position="110"/>
        <end position="122"/>
    </location>
</feature>
<evidence type="ECO:0000256" key="2">
    <source>
        <dbReference type="SAM" id="Phobius"/>
    </source>
</evidence>
<proteinExistence type="predicted"/>
<feature type="compositionally biased region" description="Polar residues" evidence="1">
    <location>
        <begin position="90"/>
        <end position="100"/>
    </location>
</feature>
<dbReference type="EMBL" id="MU842851">
    <property type="protein sequence ID" value="KAK2030424.1"/>
    <property type="molecule type" value="Genomic_DNA"/>
</dbReference>
<keyword evidence="2" id="KW-0472">Membrane</keyword>
<accession>A0AAD9HMD0</accession>
<feature type="region of interest" description="Disordered" evidence="1">
    <location>
        <begin position="58"/>
        <end position="122"/>
    </location>
</feature>
<organism evidence="3 4">
    <name type="scientific">Colletotrichum zoysiae</name>
    <dbReference type="NCBI Taxonomy" id="1216348"/>
    <lineage>
        <taxon>Eukaryota</taxon>
        <taxon>Fungi</taxon>
        <taxon>Dikarya</taxon>
        <taxon>Ascomycota</taxon>
        <taxon>Pezizomycotina</taxon>
        <taxon>Sordariomycetes</taxon>
        <taxon>Hypocreomycetidae</taxon>
        <taxon>Glomerellales</taxon>
        <taxon>Glomerellaceae</taxon>
        <taxon>Colletotrichum</taxon>
        <taxon>Colletotrichum graminicola species complex</taxon>
    </lineage>
</organism>
<keyword evidence="4" id="KW-1185">Reference proteome</keyword>
<reference evidence="3" key="1">
    <citation type="submission" date="2021-06" db="EMBL/GenBank/DDBJ databases">
        <title>Comparative genomics, transcriptomics and evolutionary studies reveal genomic signatures of adaptation to plant cell wall in hemibiotrophic fungi.</title>
        <authorList>
            <consortium name="DOE Joint Genome Institute"/>
            <person name="Baroncelli R."/>
            <person name="Diaz J.F."/>
            <person name="Benocci T."/>
            <person name="Peng M."/>
            <person name="Battaglia E."/>
            <person name="Haridas S."/>
            <person name="Andreopoulos W."/>
            <person name="Labutti K."/>
            <person name="Pangilinan J."/>
            <person name="Floch G.L."/>
            <person name="Makela M.R."/>
            <person name="Henrissat B."/>
            <person name="Grigoriev I.V."/>
            <person name="Crouch J.A."/>
            <person name="De Vries R.P."/>
            <person name="Sukno S.A."/>
            <person name="Thon M.R."/>
        </authorList>
    </citation>
    <scope>NUCLEOTIDE SEQUENCE</scope>
    <source>
        <strain evidence="3">MAFF235873</strain>
    </source>
</reference>
<keyword evidence="2" id="KW-1133">Transmembrane helix</keyword>
<dbReference type="AlphaFoldDB" id="A0AAD9HMD0"/>
<comment type="caution">
    <text evidence="3">The sequence shown here is derived from an EMBL/GenBank/DDBJ whole genome shotgun (WGS) entry which is preliminary data.</text>
</comment>
<dbReference type="Proteomes" id="UP001232148">
    <property type="component" value="Unassembled WGS sequence"/>
</dbReference>
<feature type="transmembrane region" description="Helical" evidence="2">
    <location>
        <begin position="20"/>
        <end position="43"/>
    </location>
</feature>
<gene>
    <name evidence="3" type="ORF">LX32DRAFT_323792</name>
</gene>
<evidence type="ECO:0000256" key="1">
    <source>
        <dbReference type="SAM" id="MobiDB-lite"/>
    </source>
</evidence>